<feature type="compositionally biased region" description="Basic and acidic residues" evidence="1">
    <location>
        <begin position="2332"/>
        <end position="2346"/>
    </location>
</feature>
<feature type="compositionally biased region" description="Polar residues" evidence="1">
    <location>
        <begin position="2347"/>
        <end position="2364"/>
    </location>
</feature>
<feature type="compositionally biased region" description="Basic and acidic residues" evidence="1">
    <location>
        <begin position="1407"/>
        <end position="1421"/>
    </location>
</feature>
<feature type="compositionally biased region" description="Basic and acidic residues" evidence="1">
    <location>
        <begin position="3033"/>
        <end position="3043"/>
    </location>
</feature>
<feature type="region of interest" description="Disordered" evidence="1">
    <location>
        <begin position="1091"/>
        <end position="1176"/>
    </location>
</feature>
<dbReference type="OrthoDB" id="10446377at2759"/>
<reference evidence="2" key="2">
    <citation type="submission" date="2011-03" db="EMBL/GenBank/DDBJ databases">
        <title>Comparative genomics and transcriptomics of Neospora caninum and Toxoplasma gondii.</title>
        <authorList>
            <person name="Reid A.J."/>
            <person name="Sohal A."/>
            <person name="Harris D."/>
            <person name="Quail M."/>
            <person name="Sanders M."/>
            <person name="Berriman M."/>
            <person name="Wastling J.M."/>
            <person name="Pain A."/>
        </authorList>
    </citation>
    <scope>NUCLEOTIDE SEQUENCE</scope>
    <source>
        <strain evidence="2">Liverpool</strain>
    </source>
</reference>
<dbReference type="eggNOG" id="ENOG502R012">
    <property type="taxonomic scope" value="Eukaryota"/>
</dbReference>
<feature type="region of interest" description="Disordered" evidence="1">
    <location>
        <begin position="1875"/>
        <end position="1937"/>
    </location>
</feature>
<feature type="compositionally biased region" description="Basic and acidic residues" evidence="1">
    <location>
        <begin position="1116"/>
        <end position="1130"/>
    </location>
</feature>
<feature type="compositionally biased region" description="Basic and acidic residues" evidence="1">
    <location>
        <begin position="110"/>
        <end position="129"/>
    </location>
</feature>
<dbReference type="VEuPathDB" id="ToxoDB:NCLIV_062600"/>
<accession>F0VQ37</accession>
<feature type="compositionally biased region" description="Basic and acidic residues" evidence="1">
    <location>
        <begin position="1875"/>
        <end position="1892"/>
    </location>
</feature>
<dbReference type="GeneID" id="13441265"/>
<dbReference type="Proteomes" id="UP000007494">
    <property type="component" value="Chromosome XII"/>
</dbReference>
<feature type="region of interest" description="Disordered" evidence="1">
    <location>
        <begin position="3032"/>
        <end position="3076"/>
    </location>
</feature>
<feature type="region of interest" description="Disordered" evidence="1">
    <location>
        <begin position="2011"/>
        <end position="2059"/>
    </location>
</feature>
<feature type="compositionally biased region" description="Polar residues" evidence="1">
    <location>
        <begin position="680"/>
        <end position="694"/>
    </location>
</feature>
<feature type="region of interest" description="Disordered" evidence="1">
    <location>
        <begin position="1447"/>
        <end position="1500"/>
    </location>
</feature>
<feature type="region of interest" description="Disordered" evidence="1">
    <location>
        <begin position="52"/>
        <end position="138"/>
    </location>
</feature>
<feature type="region of interest" description="Disordered" evidence="1">
    <location>
        <begin position="2282"/>
        <end position="2416"/>
    </location>
</feature>
<name>F0VQ37_NEOCL</name>
<feature type="compositionally biased region" description="Polar residues" evidence="1">
    <location>
        <begin position="1733"/>
        <end position="1744"/>
    </location>
</feature>
<feature type="region of interest" description="Disordered" evidence="1">
    <location>
        <begin position="1624"/>
        <end position="1643"/>
    </location>
</feature>
<sequence>MNRQNPPLQPSPSPTLRDCAVQLESRPGYRSDSVRDASEFVATLTETVQRSRALGSAGISSPGPCLYASSRSLGGAKTKSHRVPEEVPTAAQADALAPGGDTRGRASSRGHLERTEGENKHHQENREEEVMGSPVDFPRDCFRETAADACNLLNQVPTAETQATPDNPAFHTCADRSAAASPRPQETDESDTSTVDRSVFSTSELRQPSTTATGSSRRPECIAAVSQETRCFSEDGQTRGDTRVPDCAGAQTHPLPPSTPASAAPRPAARTGVAHDFSDRRRALQAQLSTLERTLADFLGIVAATAPGALAAAIAVAAAGPPSEPKASYASGSEAPGPLGPLRAQETAVSTRLALTSGSPEARPASAGGCGCLWRQQSESQSSCDRSRTTETARPKINDETRTHSRGRTEISHTREGDIHSVGDLETSCGLPTHRQRADPSFAAACGFSSGAVTRESFQLNRFRQTCNPFSPPASLQRDQWSLGGCVTLRSSQSVSSLGSDYSPVTGENRSLGENHESPSEEAQPAIAATCTVGAHSPLDRSKDATLGNKNDALKCCGSTEGVCDSRDEDTTSRTSEEADEAALAQTVVEGLGNSSQLRLRAASTADLHGPPNGRGNMATGQDSAFDAEGVGSSERCSDPCCRSQKIAGAGVPDSSHASLSQLETASGAQCSPALSWCSPSARTPFSRGISSRRVTSERPTDWTAATPSTAATCTPETTSSSALFSPNRSAHVGDTRSLTSEENVRVEGQKAKPTDSQDSEAKESRVSPRGSTLSFTADSSWPLSSETRLAPRCGPVGEPCLFPRFPPSFDSRLSPPGPRSEQASQLPAGSPAGRRGACAFCGSVRGDSTAQDGAPGSGRCSCGRASLPSRGPGETLKAKNGEEGIAGQLLHNLLLVLQCLDEVKDMQATAPLGGPWTRPRGSPGGTGRWRLNAITEVAWRSAHAAAMTGALAALPSREEARPSEVSARRVTQRVVQRGKPTRRHDEVDRLSAAVLAVSVAAAGAAACAAHAPEGDRDSEPLKRPSRVGPQKSQTAARVFREGAARACNTQADTKDEKRRFFRSFSTPGGTRSRSWASECEYKDASKYGEDRRARRAAVKRRLRGGGDGEVPSPESFRREAGHSSWDRDNQSSCGEATGVSSQQSEDTGGQFPWGHECSSRSEPRGRADHRAHRGARERNGALALLQGSWVIRLLSPASPERKVEQRGCAAAARSAAANFFFSFAGGKGGRKAGASQERSSHDSHTYGFPSSLFRAGTRGGQSEKGSGQLPQQEKCFLFVSADFGHLCCSTSPPPSVVRAPHGPPEKGGVRSLAESEGAKVAGSLRGEAEPSKPLRKDARGLVPAEARRRKDALREPTPPENSDFPSSRRAADGQTNDRALEDTDASTSKSESHGSVWTLAEEETADREFGASSRSEKGDGESDVGCPAAWLNKPLHALPFQGVHTSGPSWGTERRGAAVQDPPVASSRKMRPRVPSVSVHGEQRTWTNSPRDTAGGGANPTPETLFRSLKAKGSPVGLGAESRTPLGVGSTPAVLSGVAHIPEGDHRDTPVLGYCCLSDSSLASSRARRASEERVTPVVASPYCVWAEEGTPESEFALCGAMSTSTVSALRSEGPEVRLQIASCPGRGLTGPKAEHKTASDARLEAAFSDGQGDHSEGEATDTSVAPSVLCAALPAFASCRRRQGRGTRKACPPSSPSSAASSVQPGHAPETEAGEPGDSALTAPRWARSCSAASPSQGSAVASLQRIPRAKGSGGRGLIRRETARLDPAGGRRRAGSPQLIFATSPSCGARRSRLETAPRDQAAGDALQTRAPASSPWGSAELMVPLSAVERVEYGYSSNAYCRLQRSNCAPLVAIPPYLCCSIRMRGRPSCMREETGRAQRRRAPERGGAKAKRPNCSSDSVASSAWRECMQSNPGAPEWGQGSAASDKSLRAGQTRDDDLETLDFIVLTAEDAANWVVSLNRLIQHNPLRVLFTADEFSRQLRVMRKHHMQRLRLECLLAHTQLHMGHSEARTGKVPDGLRGPSLSAEKAKGKIAGNGASPPSSTANPAPTLPPHTVTHFQELTAALAGWDVPRGDARRALKADAPPCRERHGDVVSVFEDETDTSGGEADSPCRVHVSLCRPGEARRGLHRLRRYPSAPPLSSCCSTTSGSGGDLNSGDEFPRLGSWTAGSLAGVPSSGANVPSSRLKSPREPGLTTSRKSPQAGGFPSGPLSTFSPTLTSSSGGAERASSHRSTCASGGEEANRACTVRPGCACPKCTGIRAAAELLVRAIQGGAHAPTASPVASAATPPSRTAPEGESDAADRGDKSTGIEWTEGALPDASEIPQRPDQEEERSDRDEQLPSTFTHQRGAVLSQSPLHRSLQGAPAGPLGVNRDSAAFAPQPASPVTTSSGLGVSGTSRLASDSARGPNLSEAVSVNSAWSGPTVLLQGAHDPFLGPVEEMRSLWRSRSFTSADAAATELRRWDWTGACASSCPSRSGAGTPGASSRSKTAQALLRFVPRGWGGSKRCESSSSRSLARVEQQIGEGQISGEETPSCVGPHPSLAWPSSDSAARPCLCPHRPASVLPLDRVETNRGAEAETKCVDAPFAPSRCGPYVPFYGDFCSRSSGRLSPLHISGSAACFAGHSPGGPRVCMHRMNHEERSVEGQGSAWGGRGVPSALSTEFRERPAGARSSRSGQSGSGATGSSDAHAGTKRRGLSRGFSFFSRRRTSEKDTHSPAGKPGIKRSASCFTAGDRQAGLCLPHSAASVVLWGLRLKRLSRAEHGPQTPDAASVSWSASRGSLQVPGLEGPKCMHPAVDKEGFPQEAAALKASPHGVFAHAMPPFFGEGALPLAHPGETACAPCGGWAGCSVPLASLRGVCGAARNEDSESVEGSAASAEERGVPVPPSLLAARVAGGACAFAGGLFVPLPHAPHSLPLNLHAPHRGVLPQACVYRTHALAAEGLMHGYRPVNVCWKSKDEGNEPGCRAAGPLRPAAGLHPTPVSSPYGPVVLKPVSDRSQEFQASHPASASPHAQACGAFLGREASNDGKQEGSHLPRPVSCSLSDETAPNFPEAAASPPGTLTPPGVTACLPSEDDEEEVQFCIFSEDEVSGKAD</sequence>
<feature type="compositionally biased region" description="Basic and acidic residues" evidence="1">
    <location>
        <begin position="1158"/>
        <end position="1176"/>
    </location>
</feature>
<feature type="region of interest" description="Disordered" evidence="1">
    <location>
        <begin position="1684"/>
        <end position="1819"/>
    </location>
</feature>
<evidence type="ECO:0000313" key="2">
    <source>
        <dbReference type="EMBL" id="CBZ55834.1"/>
    </source>
</evidence>
<feature type="region of interest" description="Disordered" evidence="1">
    <location>
        <begin position="1294"/>
        <end position="1427"/>
    </location>
</feature>
<evidence type="ECO:0000313" key="3">
    <source>
        <dbReference type="EMBL" id="CEL70576.1"/>
    </source>
</evidence>
<feature type="region of interest" description="Disordered" evidence="1">
    <location>
        <begin position="1231"/>
        <end position="1270"/>
    </location>
</feature>
<feature type="compositionally biased region" description="Low complexity" evidence="1">
    <location>
        <begin position="2391"/>
        <end position="2405"/>
    </location>
</feature>
<feature type="region of interest" description="Disordered" evidence="1">
    <location>
        <begin position="381"/>
        <end position="424"/>
    </location>
</feature>
<feature type="compositionally biased region" description="Low complexity" evidence="1">
    <location>
        <begin position="2210"/>
        <end position="2230"/>
    </location>
</feature>
<dbReference type="EMBL" id="FR823393">
    <property type="protein sequence ID" value="CBZ55834.1"/>
    <property type="molecule type" value="Genomic_DNA"/>
</dbReference>
<feature type="region of interest" description="Disordered" evidence="1">
    <location>
        <begin position="2648"/>
        <end position="2732"/>
    </location>
</feature>
<keyword evidence="4" id="KW-1185">Reference proteome</keyword>
<reference evidence="2" key="1">
    <citation type="submission" date="2011-02" db="EMBL/GenBank/DDBJ databases">
        <authorList>
            <person name="Aslett M."/>
        </authorList>
    </citation>
    <scope>NUCLEOTIDE SEQUENCE</scope>
    <source>
        <strain evidence="2">Liverpool</strain>
    </source>
</reference>
<feature type="region of interest" description="Disordered" evidence="1">
    <location>
        <begin position="963"/>
        <end position="987"/>
    </location>
</feature>
<organism evidence="2 4">
    <name type="scientific">Neospora caninum (strain Liverpool)</name>
    <dbReference type="NCBI Taxonomy" id="572307"/>
    <lineage>
        <taxon>Eukaryota</taxon>
        <taxon>Sar</taxon>
        <taxon>Alveolata</taxon>
        <taxon>Apicomplexa</taxon>
        <taxon>Conoidasida</taxon>
        <taxon>Coccidia</taxon>
        <taxon>Eucoccidiorida</taxon>
        <taxon>Eimeriorina</taxon>
        <taxon>Sarcocystidae</taxon>
        <taxon>Neospora</taxon>
    </lineage>
</organism>
<dbReference type="RefSeq" id="XP_003885860.1">
    <property type="nucleotide sequence ID" value="XM_003885811.1"/>
</dbReference>
<feature type="region of interest" description="Disordered" evidence="1">
    <location>
        <begin position="160"/>
        <end position="220"/>
    </location>
</feature>
<dbReference type="EMBL" id="LN714487">
    <property type="protein sequence ID" value="CEL70576.1"/>
    <property type="molecule type" value="Genomic_DNA"/>
</dbReference>
<feature type="compositionally biased region" description="Basic and acidic residues" evidence="1">
    <location>
        <begin position="232"/>
        <end position="244"/>
    </location>
</feature>
<feature type="compositionally biased region" description="Basic residues" evidence="1">
    <location>
        <begin position="1094"/>
        <end position="1104"/>
    </location>
</feature>
<feature type="compositionally biased region" description="Low complexity" evidence="1">
    <location>
        <begin position="2282"/>
        <end position="2300"/>
    </location>
</feature>
<feature type="compositionally biased region" description="Low complexity" evidence="1">
    <location>
        <begin position="260"/>
        <end position="271"/>
    </location>
</feature>
<protein>
    <submittedName>
        <fullName evidence="2">Uncharacterized protein</fullName>
    </submittedName>
</protein>
<evidence type="ECO:0000256" key="1">
    <source>
        <dbReference type="SAM" id="MobiDB-lite"/>
    </source>
</evidence>
<feature type="region of interest" description="Disordered" evidence="1">
    <location>
        <begin position="680"/>
        <end position="786"/>
    </location>
</feature>
<feature type="compositionally biased region" description="Low complexity" evidence="1">
    <location>
        <begin position="2043"/>
        <end position="2053"/>
    </location>
</feature>
<proteinExistence type="predicted"/>
<feature type="compositionally biased region" description="Polar residues" evidence="1">
    <location>
        <begin position="2183"/>
        <end position="2192"/>
    </location>
</feature>
<feature type="region of interest" description="Disordered" evidence="1">
    <location>
        <begin position="2143"/>
        <end position="2248"/>
    </location>
</feature>
<feature type="compositionally biased region" description="Polar residues" evidence="1">
    <location>
        <begin position="347"/>
        <end position="359"/>
    </location>
</feature>
<feature type="region of interest" description="Disordered" evidence="1">
    <location>
        <begin position="232"/>
        <end position="275"/>
    </location>
</feature>
<feature type="region of interest" description="Disordered" evidence="1">
    <location>
        <begin position="321"/>
        <end position="368"/>
    </location>
</feature>
<feature type="region of interest" description="Disordered" evidence="1">
    <location>
        <begin position="808"/>
        <end position="834"/>
    </location>
</feature>
<feature type="compositionally biased region" description="Basic and acidic residues" evidence="1">
    <location>
        <begin position="743"/>
        <end position="767"/>
    </location>
</feature>
<evidence type="ECO:0000313" key="4">
    <source>
        <dbReference type="Proteomes" id="UP000007494"/>
    </source>
</evidence>
<feature type="compositionally biased region" description="Polar residues" evidence="1">
    <location>
        <begin position="192"/>
        <end position="216"/>
    </location>
</feature>
<dbReference type="OMA" id="WASECEY"/>
<feature type="compositionally biased region" description="Basic and acidic residues" evidence="1">
    <location>
        <begin position="1634"/>
        <end position="1643"/>
    </location>
</feature>
<feature type="region of interest" description="Disordered" evidence="1">
    <location>
        <begin position="848"/>
        <end position="876"/>
    </location>
</feature>
<reference evidence="3" key="4">
    <citation type="journal article" date="2015" name="PLoS ONE">
        <title>Comprehensive Evaluation of Toxoplasma gondii VEG and Neospora caninum LIV Genomes with Tachyzoite Stage Transcriptome and Proteome Defines Novel Transcript Features.</title>
        <authorList>
            <person name="Ramaprasad A."/>
            <person name="Mourier T."/>
            <person name="Naeem R."/>
            <person name="Malas T.B."/>
            <person name="Moussa E."/>
            <person name="Panigrahi A."/>
            <person name="Vermont S.J."/>
            <person name="Otto T.D."/>
            <person name="Wastling J."/>
            <person name="Pain A."/>
        </authorList>
    </citation>
    <scope>NUCLEOTIDE SEQUENCE</scope>
    <source>
        <strain evidence="3">Liverpool</strain>
    </source>
</reference>
<feature type="compositionally biased region" description="Polar residues" evidence="1">
    <location>
        <begin position="770"/>
        <end position="786"/>
    </location>
</feature>
<feature type="compositionally biased region" description="Basic and acidic residues" evidence="1">
    <location>
        <begin position="385"/>
        <end position="423"/>
    </location>
</feature>
<feature type="compositionally biased region" description="Polar residues" evidence="1">
    <location>
        <begin position="1064"/>
        <end position="1076"/>
    </location>
</feature>
<dbReference type="InParanoid" id="F0VQ37"/>
<feature type="region of interest" description="Disordered" evidence="1">
    <location>
        <begin position="495"/>
        <end position="525"/>
    </location>
</feature>
<gene>
    <name evidence="3" type="ORF">BN1204_062600</name>
    <name evidence="2" type="ORF">NCLIV_062600</name>
</gene>
<reference evidence="4" key="3">
    <citation type="journal article" date="2012" name="PLoS Pathog.">
        <title>Comparative genomics of the apicomplexan parasites Toxoplasma gondii and Neospora caninum: Coccidia differing in host range and transmission strategy.</title>
        <authorList>
            <person name="Reid A.J."/>
            <person name="Vermont S.J."/>
            <person name="Cotton J.A."/>
            <person name="Harris D."/>
            <person name="Hill-Cawthorne G.A."/>
            <person name="Konen-Waisman S."/>
            <person name="Latham S.M."/>
            <person name="Mourier T."/>
            <person name="Norton R."/>
            <person name="Quail M.A."/>
            <person name="Sanders M."/>
            <person name="Shanmugam D."/>
            <person name="Sohal A."/>
            <person name="Wasmuth J.D."/>
            <person name="Brunk B."/>
            <person name="Grigg M.E."/>
            <person name="Howard J.C."/>
            <person name="Parkinson J."/>
            <person name="Roos D.S."/>
            <person name="Trees A.J."/>
            <person name="Berriman M."/>
            <person name="Pain A."/>
            <person name="Wastling J.M."/>
        </authorList>
    </citation>
    <scope>NUCLEOTIDE SEQUENCE [LARGE SCALE GENOMIC DNA]</scope>
    <source>
        <strain evidence="4">Liverpool</strain>
    </source>
</reference>
<feature type="compositionally biased region" description="Basic and acidic residues" evidence="1">
    <location>
        <begin position="1327"/>
        <end position="1355"/>
    </location>
</feature>
<feature type="compositionally biased region" description="Low complexity" evidence="1">
    <location>
        <begin position="704"/>
        <end position="723"/>
    </location>
</feature>
<feature type="compositionally biased region" description="Polar residues" evidence="1">
    <location>
        <begin position="1386"/>
        <end position="1396"/>
    </location>
</feature>
<feature type="compositionally biased region" description="Basic and acidic residues" evidence="1">
    <location>
        <begin position="1013"/>
        <end position="1023"/>
    </location>
</feature>
<feature type="region of interest" description="Disordered" evidence="1">
    <location>
        <begin position="1011"/>
        <end position="1078"/>
    </location>
</feature>
<feature type="compositionally biased region" description="Polar residues" evidence="1">
    <location>
        <begin position="1131"/>
        <end position="1148"/>
    </location>
</feature>